<proteinExistence type="predicted"/>
<keyword evidence="2" id="KW-1185">Reference proteome</keyword>
<evidence type="ECO:0000313" key="1">
    <source>
        <dbReference type="EMBL" id="MFC7449466.1"/>
    </source>
</evidence>
<evidence type="ECO:0000313" key="2">
    <source>
        <dbReference type="Proteomes" id="UP001596484"/>
    </source>
</evidence>
<dbReference type="RefSeq" id="WP_378406440.1">
    <property type="nucleotide sequence ID" value="NZ_JBHTCS010000017.1"/>
</dbReference>
<protein>
    <recommendedName>
        <fullName evidence="3">DUF1214 domain-containing protein</fullName>
    </recommendedName>
</protein>
<organism evidence="1 2">
    <name type="scientific">Rhodococcus daqingensis</name>
    <dbReference type="NCBI Taxonomy" id="2479363"/>
    <lineage>
        <taxon>Bacteria</taxon>
        <taxon>Bacillati</taxon>
        <taxon>Actinomycetota</taxon>
        <taxon>Actinomycetes</taxon>
        <taxon>Mycobacteriales</taxon>
        <taxon>Nocardiaceae</taxon>
        <taxon>Rhodococcus</taxon>
    </lineage>
</organism>
<dbReference type="EMBL" id="JBHTCS010000017">
    <property type="protein sequence ID" value="MFC7449466.1"/>
    <property type="molecule type" value="Genomic_DNA"/>
</dbReference>
<evidence type="ECO:0008006" key="3">
    <source>
        <dbReference type="Google" id="ProtNLM"/>
    </source>
</evidence>
<accession>A0ABW2S0Z7</accession>
<dbReference type="Proteomes" id="UP001596484">
    <property type="component" value="Unassembled WGS sequence"/>
</dbReference>
<comment type="caution">
    <text evidence="1">The sequence shown here is derived from an EMBL/GenBank/DDBJ whole genome shotgun (WGS) entry which is preliminary data.</text>
</comment>
<name>A0ABW2S0Z7_9NOCA</name>
<sequence>MPGNMGGLGSVGELGQANGGVLATDGQRALEARARQILATDVVQNQIRRVQALYAGDPQGAKPAGKATVDRAANAIGAAAVLYTVTEDTDRPVVLWGTTMPHEFAGLSMPRSGYGIDNPDNIYRHTMVAGDSTYVIRGRKTNPGPTDLNFEMRDAIPGTTALTAEGGVQLATLTGDAITSAPDGSFVITIDAEPANGRPNHMQIPADGTSMLIVRDLLNDWSRENPVQLEIARVDGPPAAPERTIDQQATEAAEILSKIAPFWVTYFNQYYYNATPPNVVRPVRQRPGARGLSTGGWFSLADDEALVITVDPIGAGSTGIQLSDPWGVAYEYRDRTSSLNTTQAKPNPGGTYT</sequence>
<reference evidence="2" key="1">
    <citation type="journal article" date="2019" name="Int. J. Syst. Evol. Microbiol.">
        <title>The Global Catalogue of Microorganisms (GCM) 10K type strain sequencing project: providing services to taxonomists for standard genome sequencing and annotation.</title>
        <authorList>
            <consortium name="The Broad Institute Genomics Platform"/>
            <consortium name="The Broad Institute Genome Sequencing Center for Infectious Disease"/>
            <person name="Wu L."/>
            <person name="Ma J."/>
        </authorList>
    </citation>
    <scope>NUCLEOTIDE SEQUENCE [LARGE SCALE GENOMIC DNA]</scope>
    <source>
        <strain evidence="2">ICMP 19430</strain>
    </source>
</reference>
<gene>
    <name evidence="1" type="ORF">ACFQS9_16335</name>
</gene>